<evidence type="ECO:0000313" key="8">
    <source>
        <dbReference type="EMBL" id="ORW73109.1"/>
    </source>
</evidence>
<keyword evidence="9" id="KW-1185">Reference proteome</keyword>
<keyword evidence="2 5" id="KW-0808">Transferase</keyword>
<dbReference type="InterPro" id="IPR020616">
    <property type="entry name" value="Thiolase_N"/>
</dbReference>
<accession>A0AAJ3TW32</accession>
<protein>
    <submittedName>
        <fullName evidence="8">Acetyl-CoA acetyltransferase</fullName>
    </submittedName>
</protein>
<dbReference type="InterPro" id="IPR020617">
    <property type="entry name" value="Thiolase_C"/>
</dbReference>
<reference evidence="8 9" key="1">
    <citation type="submission" date="2016-01" db="EMBL/GenBank/DDBJ databases">
        <title>The new phylogeny of the genus Mycobacterium.</title>
        <authorList>
            <person name="Tarcisio F."/>
            <person name="Conor M."/>
            <person name="Antonella G."/>
            <person name="Elisabetta G."/>
            <person name="Giulia F.S."/>
            <person name="Sara T."/>
            <person name="Anna F."/>
            <person name="Clotilde B."/>
            <person name="Roberto B."/>
            <person name="Veronica D.S."/>
            <person name="Fabio R."/>
            <person name="Monica P."/>
            <person name="Olivier J."/>
            <person name="Enrico T."/>
            <person name="Nicola S."/>
        </authorList>
    </citation>
    <scope>NUCLEOTIDE SEQUENCE [LARGE SCALE GENOMIC DNA]</scope>
    <source>
        <strain evidence="8 9">DSM 44616</strain>
    </source>
</reference>
<feature type="active site" description="Proton acceptor" evidence="4">
    <location>
        <position position="339"/>
    </location>
</feature>
<dbReference type="AlphaFoldDB" id="A0AAJ3TW32"/>
<dbReference type="PIRSF" id="PIRSF000429">
    <property type="entry name" value="Ac-CoA_Ac_transf"/>
    <property type="match status" value="1"/>
</dbReference>
<dbReference type="GO" id="GO:0016747">
    <property type="term" value="F:acyltransferase activity, transferring groups other than amino-acyl groups"/>
    <property type="evidence" value="ECO:0007669"/>
    <property type="project" value="InterPro"/>
</dbReference>
<evidence type="ECO:0000313" key="9">
    <source>
        <dbReference type="Proteomes" id="UP000193387"/>
    </source>
</evidence>
<proteinExistence type="inferred from homology"/>
<feature type="domain" description="Thiolase C-terminal" evidence="7">
    <location>
        <begin position="261"/>
        <end position="382"/>
    </location>
</feature>
<dbReference type="CDD" id="cd00751">
    <property type="entry name" value="thiolase"/>
    <property type="match status" value="1"/>
</dbReference>
<evidence type="ECO:0000256" key="5">
    <source>
        <dbReference type="RuleBase" id="RU003557"/>
    </source>
</evidence>
<dbReference type="Pfam" id="PF00108">
    <property type="entry name" value="Thiolase_N"/>
    <property type="match status" value="1"/>
</dbReference>
<dbReference type="RefSeq" id="WP_085254754.1">
    <property type="nucleotide sequence ID" value="NZ_AP022573.1"/>
</dbReference>
<dbReference type="NCBIfam" id="NF005865">
    <property type="entry name" value="PRK07801.1"/>
    <property type="match status" value="1"/>
</dbReference>
<evidence type="ECO:0000256" key="2">
    <source>
        <dbReference type="ARBA" id="ARBA00022679"/>
    </source>
</evidence>
<dbReference type="InterPro" id="IPR020613">
    <property type="entry name" value="Thiolase_CS"/>
</dbReference>
<evidence type="ECO:0000259" key="7">
    <source>
        <dbReference type="Pfam" id="PF02803"/>
    </source>
</evidence>
<sequence>MTEAYIVDAVRTAVGKRGGGLAGAHPADIAAHVIKTVVGRHDIDPAAIDDVILGCLDNIGAQAGDIARTAALAAGLPESVPGVTIDRQCGSAQQAVHFAAQAVMSGTCDLIVAGGVQKMSQFPILSAFSAGEPYGSTDPWRGCDGWRARYGDQEISQFRGAELIAAQWKLSREDNERFALASHRRAVSAISEGRFTREITPFVGLTADEGPRADTSLEKMASLPTLVEGGVLTAAAASQISDGAAALLVASQGAVDRFGLTPRARIHHMSVRGADPVMMLTAPIPATQHALKRTGLSIDDIDTVEINEAFAPVVLAWLTELGADPEKVNPNGGAIALGHPIGCTGARLMTSMLHELERTGGRFGLQTMCEGGGQANVTIIERI</sequence>
<dbReference type="InterPro" id="IPR002155">
    <property type="entry name" value="Thiolase"/>
</dbReference>
<dbReference type="EMBL" id="LQPR01000020">
    <property type="protein sequence ID" value="ORW73109.1"/>
    <property type="molecule type" value="Genomic_DNA"/>
</dbReference>
<dbReference type="PROSITE" id="PS00737">
    <property type="entry name" value="THIOLASE_2"/>
    <property type="match status" value="1"/>
</dbReference>
<evidence type="ECO:0000256" key="3">
    <source>
        <dbReference type="ARBA" id="ARBA00023315"/>
    </source>
</evidence>
<dbReference type="PANTHER" id="PTHR43365">
    <property type="entry name" value="BLR7806 PROTEIN"/>
    <property type="match status" value="1"/>
</dbReference>
<comment type="caution">
    <text evidence="8">The sequence shown here is derived from an EMBL/GenBank/DDBJ whole genome shotgun (WGS) entry which is preliminary data.</text>
</comment>
<evidence type="ECO:0000259" key="6">
    <source>
        <dbReference type="Pfam" id="PF00108"/>
    </source>
</evidence>
<dbReference type="InterPro" id="IPR016039">
    <property type="entry name" value="Thiolase-like"/>
</dbReference>
<dbReference type="SUPFAM" id="SSF53901">
    <property type="entry name" value="Thiolase-like"/>
    <property type="match status" value="2"/>
</dbReference>
<feature type="domain" description="Thiolase N-terminal" evidence="6">
    <location>
        <begin position="5"/>
        <end position="252"/>
    </location>
</feature>
<feature type="active site" description="Proton acceptor" evidence="4">
    <location>
        <position position="369"/>
    </location>
</feature>
<dbReference type="Pfam" id="PF02803">
    <property type="entry name" value="Thiolase_C"/>
    <property type="match status" value="1"/>
</dbReference>
<dbReference type="Gene3D" id="3.40.47.10">
    <property type="match status" value="2"/>
</dbReference>
<dbReference type="Proteomes" id="UP000193387">
    <property type="component" value="Unassembled WGS sequence"/>
</dbReference>
<name>A0AAJ3TW32_9MYCO</name>
<evidence type="ECO:0000256" key="4">
    <source>
        <dbReference type="PIRSR" id="PIRSR000429-1"/>
    </source>
</evidence>
<dbReference type="PANTHER" id="PTHR43365:SF1">
    <property type="entry name" value="ACETYL-COA C-ACYLTRANSFERASE"/>
    <property type="match status" value="1"/>
</dbReference>
<keyword evidence="3 5" id="KW-0012">Acyltransferase</keyword>
<organism evidence="8 9">
    <name type="scientific">Mycobacterium saskatchewanense</name>
    <dbReference type="NCBI Taxonomy" id="220927"/>
    <lineage>
        <taxon>Bacteria</taxon>
        <taxon>Bacillati</taxon>
        <taxon>Actinomycetota</taxon>
        <taxon>Actinomycetes</taxon>
        <taxon>Mycobacteriales</taxon>
        <taxon>Mycobacteriaceae</taxon>
        <taxon>Mycobacterium</taxon>
        <taxon>Mycobacterium simiae complex</taxon>
    </lineage>
</organism>
<comment type="similarity">
    <text evidence="1 5">Belongs to the thiolase-like superfamily. Thiolase family.</text>
</comment>
<evidence type="ECO:0000256" key="1">
    <source>
        <dbReference type="ARBA" id="ARBA00010982"/>
    </source>
</evidence>
<dbReference type="NCBIfam" id="TIGR01930">
    <property type="entry name" value="AcCoA-C-Actrans"/>
    <property type="match status" value="1"/>
</dbReference>
<gene>
    <name evidence="8" type="ORF">AWC23_07785</name>
</gene>
<feature type="active site" description="Acyl-thioester intermediate" evidence="4">
    <location>
        <position position="89"/>
    </location>
</feature>